<dbReference type="PATRIC" id="fig|317.175.peg.4295"/>
<dbReference type="RefSeq" id="WP_032630637.1">
    <property type="nucleotide sequence ID" value="NZ_JPQU01000064.1"/>
</dbReference>
<proteinExistence type="predicted"/>
<keyword evidence="2" id="KW-1185">Reference proteome</keyword>
<dbReference type="EMBL" id="JPQU01000064">
    <property type="protein sequence ID" value="KFE53156.1"/>
    <property type="molecule type" value="Genomic_DNA"/>
</dbReference>
<organism evidence="1 2">
    <name type="scientific">Pseudomonas syringae</name>
    <dbReference type="NCBI Taxonomy" id="317"/>
    <lineage>
        <taxon>Bacteria</taxon>
        <taxon>Pseudomonadati</taxon>
        <taxon>Pseudomonadota</taxon>
        <taxon>Gammaproteobacteria</taxon>
        <taxon>Pseudomonadales</taxon>
        <taxon>Pseudomonadaceae</taxon>
        <taxon>Pseudomonas</taxon>
    </lineage>
</organism>
<dbReference type="OrthoDB" id="6901076at2"/>
<dbReference type="Proteomes" id="UP000028631">
    <property type="component" value="Unassembled WGS sequence"/>
</dbReference>
<evidence type="ECO:0000313" key="2">
    <source>
        <dbReference type="Proteomes" id="UP000028631"/>
    </source>
</evidence>
<dbReference type="AlphaFoldDB" id="A0A085VCJ3"/>
<accession>A0A085VCJ3</accession>
<protein>
    <submittedName>
        <fullName evidence="1">Uncharacterized protein</fullName>
    </submittedName>
</protein>
<gene>
    <name evidence="1" type="ORF">IV01_20565</name>
</gene>
<evidence type="ECO:0000313" key="1">
    <source>
        <dbReference type="EMBL" id="KFE53156.1"/>
    </source>
</evidence>
<sequence length="92" mass="10291">MDDGYLKVATRRSGASEKFWYAKQTTFMPACSATGQLHPATVLDQTTLDYLNGTHSVGARLPAMTYAQAINMVTLKSHRGQARSYWTMFVLR</sequence>
<name>A0A085VCJ3_PSESX</name>
<reference evidence="1 2" key="1">
    <citation type="submission" date="2014-07" db="EMBL/GenBank/DDBJ databases">
        <title>Draft Genome Sequences of Environmental Pseudomonas syringae strains.</title>
        <authorList>
            <person name="Baltrus D.A."/>
            <person name="Berge O."/>
            <person name="Morris C."/>
        </authorList>
    </citation>
    <scope>NUCLEOTIDE SEQUENCE [LARGE SCALE GENOMIC DNA]</scope>
    <source>
        <strain evidence="1 2">GAW0119</strain>
    </source>
</reference>
<comment type="caution">
    <text evidence="1">The sequence shown here is derived from an EMBL/GenBank/DDBJ whole genome shotgun (WGS) entry which is preliminary data.</text>
</comment>